<dbReference type="InterPro" id="IPR037185">
    <property type="entry name" value="EmrE-like"/>
</dbReference>
<name>A0A7W3JU94_9MICO</name>
<feature type="domain" description="EamA" evidence="7">
    <location>
        <begin position="20"/>
        <end position="147"/>
    </location>
</feature>
<feature type="transmembrane region" description="Helical" evidence="6">
    <location>
        <begin position="46"/>
        <end position="63"/>
    </location>
</feature>
<feature type="transmembrane region" description="Helical" evidence="6">
    <location>
        <begin position="19"/>
        <end position="40"/>
    </location>
</feature>
<keyword evidence="4 6" id="KW-1133">Transmembrane helix</keyword>
<comment type="similarity">
    <text evidence="2">Belongs to the EamA transporter family.</text>
</comment>
<dbReference type="SUPFAM" id="SSF103481">
    <property type="entry name" value="Multidrug resistance efflux transporter EmrE"/>
    <property type="match status" value="2"/>
</dbReference>
<dbReference type="RefSeq" id="WP_182484817.1">
    <property type="nucleotide sequence ID" value="NZ_JACGWU010000004.1"/>
</dbReference>
<feature type="domain" description="EamA" evidence="7">
    <location>
        <begin position="161"/>
        <end position="296"/>
    </location>
</feature>
<feature type="transmembrane region" description="Helical" evidence="6">
    <location>
        <begin position="161"/>
        <end position="180"/>
    </location>
</feature>
<keyword evidence="9" id="KW-1185">Reference proteome</keyword>
<gene>
    <name evidence="8" type="ORF">FB555_001484</name>
</gene>
<dbReference type="InterPro" id="IPR000620">
    <property type="entry name" value="EamA_dom"/>
</dbReference>
<organism evidence="8 9">
    <name type="scientific">Alpinimonas psychrophila</name>
    <dbReference type="NCBI Taxonomy" id="748908"/>
    <lineage>
        <taxon>Bacteria</taxon>
        <taxon>Bacillati</taxon>
        <taxon>Actinomycetota</taxon>
        <taxon>Actinomycetes</taxon>
        <taxon>Micrococcales</taxon>
        <taxon>Microbacteriaceae</taxon>
        <taxon>Alpinimonas</taxon>
    </lineage>
</organism>
<evidence type="ECO:0000256" key="3">
    <source>
        <dbReference type="ARBA" id="ARBA00022692"/>
    </source>
</evidence>
<evidence type="ECO:0000259" key="7">
    <source>
        <dbReference type="Pfam" id="PF00892"/>
    </source>
</evidence>
<dbReference type="Proteomes" id="UP000524237">
    <property type="component" value="Unassembled WGS sequence"/>
</dbReference>
<keyword evidence="5 6" id="KW-0472">Membrane</keyword>
<evidence type="ECO:0000256" key="4">
    <source>
        <dbReference type="ARBA" id="ARBA00022989"/>
    </source>
</evidence>
<dbReference type="AlphaFoldDB" id="A0A7W3JU94"/>
<evidence type="ECO:0000313" key="9">
    <source>
        <dbReference type="Proteomes" id="UP000524237"/>
    </source>
</evidence>
<evidence type="ECO:0000313" key="8">
    <source>
        <dbReference type="EMBL" id="MBA8829379.1"/>
    </source>
</evidence>
<evidence type="ECO:0000256" key="5">
    <source>
        <dbReference type="ARBA" id="ARBA00023136"/>
    </source>
</evidence>
<feature type="transmembrane region" description="Helical" evidence="6">
    <location>
        <begin position="75"/>
        <end position="96"/>
    </location>
</feature>
<dbReference type="EMBL" id="JACGWU010000004">
    <property type="protein sequence ID" value="MBA8829379.1"/>
    <property type="molecule type" value="Genomic_DNA"/>
</dbReference>
<feature type="transmembrane region" description="Helical" evidence="6">
    <location>
        <begin position="255"/>
        <end position="275"/>
    </location>
</feature>
<evidence type="ECO:0000256" key="2">
    <source>
        <dbReference type="ARBA" id="ARBA00007362"/>
    </source>
</evidence>
<dbReference type="InterPro" id="IPR050638">
    <property type="entry name" value="AA-Vitamin_Transporters"/>
</dbReference>
<protein>
    <submittedName>
        <fullName evidence="8">Drug/metabolite transporter (DMT)-like permease</fullName>
    </submittedName>
</protein>
<evidence type="ECO:0000256" key="6">
    <source>
        <dbReference type="SAM" id="Phobius"/>
    </source>
</evidence>
<comment type="subcellular location">
    <subcellularLocation>
        <location evidence="1">Membrane</location>
        <topology evidence="1">Multi-pass membrane protein</topology>
    </subcellularLocation>
</comment>
<comment type="caution">
    <text evidence="8">The sequence shown here is derived from an EMBL/GenBank/DDBJ whole genome shotgun (WGS) entry which is preliminary data.</text>
</comment>
<keyword evidence="3 6" id="KW-0812">Transmembrane</keyword>
<dbReference type="Pfam" id="PF00892">
    <property type="entry name" value="EamA"/>
    <property type="match status" value="2"/>
</dbReference>
<proteinExistence type="inferred from homology"/>
<feature type="transmembrane region" description="Helical" evidence="6">
    <location>
        <begin position="223"/>
        <end position="243"/>
    </location>
</feature>
<sequence length="318" mass="33608">MTTTPGDTPAHEHGWKGQYLLLGLIWGSSFFLIDAGLTFLNPSGVTFWRSLLGALTLSGLLLMGRTSFRIDRGTLLHLWVVALLLNVVPGLLFAFAQERVSTVVASIVNTATPIMTLVVMVALFRGERATHRQVLGVFIGLGGALVALGVGEGGFGQNDPLGVIAIFGAITCYAFAFPYARKHALTRGHNASKLATWQLILAAVTLLPIYLASGNLMTALPSLGAVIGFALLGIVASGFAYVWNFNVVQRAGSAVASSVTYPTLIVSLVIGWLVLGEPFTWNLPIGALLIVVGSAIAQQGSMRLLAKLSRPSAAKILR</sequence>
<feature type="transmembrane region" description="Helical" evidence="6">
    <location>
        <begin position="281"/>
        <end position="297"/>
    </location>
</feature>
<feature type="transmembrane region" description="Helical" evidence="6">
    <location>
        <begin position="135"/>
        <end position="155"/>
    </location>
</feature>
<dbReference type="GO" id="GO:0016020">
    <property type="term" value="C:membrane"/>
    <property type="evidence" value="ECO:0007669"/>
    <property type="project" value="UniProtKB-SubCell"/>
</dbReference>
<dbReference type="PANTHER" id="PTHR32322">
    <property type="entry name" value="INNER MEMBRANE TRANSPORTER"/>
    <property type="match status" value="1"/>
</dbReference>
<accession>A0A7W3JU94</accession>
<dbReference type="PANTHER" id="PTHR32322:SF2">
    <property type="entry name" value="EAMA DOMAIN-CONTAINING PROTEIN"/>
    <property type="match status" value="1"/>
</dbReference>
<reference evidence="8 9" key="1">
    <citation type="submission" date="2020-07" db="EMBL/GenBank/DDBJ databases">
        <title>Sequencing the genomes of 1000 actinobacteria strains.</title>
        <authorList>
            <person name="Klenk H.-P."/>
        </authorList>
    </citation>
    <scope>NUCLEOTIDE SEQUENCE [LARGE SCALE GENOMIC DNA]</scope>
    <source>
        <strain evidence="8 9">DSM 23737</strain>
    </source>
</reference>
<feature type="transmembrane region" description="Helical" evidence="6">
    <location>
        <begin position="102"/>
        <end position="123"/>
    </location>
</feature>
<evidence type="ECO:0000256" key="1">
    <source>
        <dbReference type="ARBA" id="ARBA00004141"/>
    </source>
</evidence>
<feature type="transmembrane region" description="Helical" evidence="6">
    <location>
        <begin position="192"/>
        <end position="211"/>
    </location>
</feature>